<proteinExistence type="predicted"/>
<dbReference type="RefSeq" id="WP_422920171.1">
    <property type="nucleotide sequence ID" value="NZ_JAMZEJ010000006.1"/>
</dbReference>
<dbReference type="SUPFAM" id="SSF53756">
    <property type="entry name" value="UDP-Glycosyltransferase/glycogen phosphorylase"/>
    <property type="match status" value="1"/>
</dbReference>
<accession>A0ABT1VYN1</accession>
<evidence type="ECO:0000259" key="1">
    <source>
        <dbReference type="Pfam" id="PF13579"/>
    </source>
</evidence>
<dbReference type="PANTHER" id="PTHR45947">
    <property type="entry name" value="SULFOQUINOVOSYL TRANSFERASE SQD2"/>
    <property type="match status" value="1"/>
</dbReference>
<evidence type="ECO:0000313" key="2">
    <source>
        <dbReference type="EMBL" id="MCQ8241431.1"/>
    </source>
</evidence>
<gene>
    <name evidence="2" type="ORF">NFI88_11345</name>
</gene>
<dbReference type="Pfam" id="PF13692">
    <property type="entry name" value="Glyco_trans_1_4"/>
    <property type="match status" value="1"/>
</dbReference>
<dbReference type="Proteomes" id="UP001524547">
    <property type="component" value="Unassembled WGS sequence"/>
</dbReference>
<dbReference type="InterPro" id="IPR050194">
    <property type="entry name" value="Glycosyltransferase_grp1"/>
</dbReference>
<dbReference type="PANTHER" id="PTHR45947:SF3">
    <property type="entry name" value="SULFOQUINOVOSYL TRANSFERASE SQD2"/>
    <property type="match status" value="1"/>
</dbReference>
<keyword evidence="2" id="KW-0808">Transferase</keyword>
<comment type="caution">
    <text evidence="2">The sequence shown here is derived from an EMBL/GenBank/DDBJ whole genome shotgun (WGS) entry which is preliminary data.</text>
</comment>
<dbReference type="EC" id="2.4.-.-" evidence="2"/>
<dbReference type="Gene3D" id="3.40.50.2000">
    <property type="entry name" value="Glycogen Phosphorylase B"/>
    <property type="match status" value="2"/>
</dbReference>
<dbReference type="Pfam" id="PF13579">
    <property type="entry name" value="Glyco_trans_4_4"/>
    <property type="match status" value="1"/>
</dbReference>
<keyword evidence="3" id="KW-1185">Reference proteome</keyword>
<sequence>MDAVPGCRALMSLSTGAEILDIPDRPRCDLPVRTYNSTPSFIRRFLLAPLSAPRLRKRVAALRPDLAICAMPAPLDLLMATVLRRLRVPVVVVVHDADLHPGDGSRVQMLLQRRLLNQSAVAVALTGHVAARLREQGLGMPGAGAAAGSVPRLMRATLPPLSFGVAPTAPLSHGGPLRLLFFGRLLPYKGLDLLAETLARDPALGRRLAVRVVGQGPDDPALAVLARLPAVTVENRWVPEEEIGDLIRWTDAIVLPYREASQSGVAAAAIAARRWVVSTRVGGLAEQFRDEQLALLCEPDPADLGRTLHRLLDAPPPLPPLSVPADEQWRRMARSLMSDLRTALHLPA</sequence>
<feature type="domain" description="Glycosyltransferase subfamily 4-like N-terminal" evidence="1">
    <location>
        <begin position="31"/>
        <end position="138"/>
    </location>
</feature>
<reference evidence="2 3" key="1">
    <citation type="submission" date="2022-06" db="EMBL/GenBank/DDBJ databases">
        <title>Rhizosaccharibacter gen. nov. sp. nov. KSS12, endophytic bacteria isolated from sugarcane.</title>
        <authorList>
            <person name="Pitiwittayakul N."/>
        </authorList>
    </citation>
    <scope>NUCLEOTIDE SEQUENCE [LARGE SCALE GENOMIC DNA]</scope>
    <source>
        <strain evidence="2 3">KSS12</strain>
    </source>
</reference>
<dbReference type="GO" id="GO:0016757">
    <property type="term" value="F:glycosyltransferase activity"/>
    <property type="evidence" value="ECO:0007669"/>
    <property type="project" value="UniProtKB-KW"/>
</dbReference>
<organism evidence="2 3">
    <name type="scientific">Rhizosaccharibacter radicis</name>
    <dbReference type="NCBI Taxonomy" id="2782605"/>
    <lineage>
        <taxon>Bacteria</taxon>
        <taxon>Pseudomonadati</taxon>
        <taxon>Pseudomonadota</taxon>
        <taxon>Alphaproteobacteria</taxon>
        <taxon>Acetobacterales</taxon>
        <taxon>Acetobacteraceae</taxon>
        <taxon>Rhizosaccharibacter</taxon>
    </lineage>
</organism>
<name>A0ABT1VYN1_9PROT</name>
<dbReference type="EMBL" id="JAMZEJ010000006">
    <property type="protein sequence ID" value="MCQ8241431.1"/>
    <property type="molecule type" value="Genomic_DNA"/>
</dbReference>
<dbReference type="InterPro" id="IPR028098">
    <property type="entry name" value="Glyco_trans_4-like_N"/>
</dbReference>
<evidence type="ECO:0000313" key="3">
    <source>
        <dbReference type="Proteomes" id="UP001524547"/>
    </source>
</evidence>
<keyword evidence="2" id="KW-0328">Glycosyltransferase</keyword>
<protein>
    <submittedName>
        <fullName evidence="2">Glycosyltransferase</fullName>
        <ecNumber evidence="2">2.4.-.-</ecNumber>
    </submittedName>
</protein>